<dbReference type="InterPro" id="IPR002885">
    <property type="entry name" value="PPR_rpt"/>
</dbReference>
<keyword evidence="2" id="KW-0677">Repeat</keyword>
<dbReference type="NCBIfam" id="TIGR00756">
    <property type="entry name" value="PPR"/>
    <property type="match status" value="1"/>
</dbReference>
<comment type="caution">
    <text evidence="4">The sequence shown here is derived from an EMBL/GenBank/DDBJ whole genome shotgun (WGS) entry which is preliminary data.</text>
</comment>
<keyword evidence="5" id="KW-1185">Reference proteome</keyword>
<evidence type="ECO:0000256" key="1">
    <source>
        <dbReference type="ARBA" id="ARBA00007626"/>
    </source>
</evidence>
<evidence type="ECO:0000256" key="2">
    <source>
        <dbReference type="ARBA" id="ARBA00022737"/>
    </source>
</evidence>
<evidence type="ECO:0000313" key="5">
    <source>
        <dbReference type="Proteomes" id="UP000729402"/>
    </source>
</evidence>
<feature type="repeat" description="PPR" evidence="3">
    <location>
        <begin position="207"/>
        <end position="241"/>
    </location>
</feature>
<sequence length="262" mass="28585">MSNAVARIPSSTLTSLLPRALHPHVAVVDPVATRLITSEAFDSDEAKPLEAELSRLLPYLGHDELTAAVLRAGHSHPLPTLHQGKATGRAAPVRRNAIQLLSEARFLLMEMVGSGLSSEGFALKVLDERHVKVGKLLTCLNMVSPIRKKRLGRRLDGESIMAEMIESGLQPKEAICAALVCGFCKEGALNRAELILKAFVLDFHVFCNESYNALMRAYCETRSTKESLALPDMMLELGFVPSSEACRIADPLSLGFQEVLIQ</sequence>
<gene>
    <name evidence="4" type="ORF">GUJ93_ZPchr0008g13064</name>
</gene>
<evidence type="ECO:0008006" key="6">
    <source>
        <dbReference type="Google" id="ProtNLM"/>
    </source>
</evidence>
<accession>A0A8J5R3I2</accession>
<dbReference type="EMBL" id="JAAALK010000290">
    <property type="protein sequence ID" value="KAG8045041.1"/>
    <property type="molecule type" value="Genomic_DNA"/>
</dbReference>
<dbReference type="PANTHER" id="PTHR47941">
    <property type="entry name" value="PENTATRICOPEPTIDE REPEAT-CONTAINING PROTEIN 3, MITOCHONDRIAL"/>
    <property type="match status" value="1"/>
</dbReference>
<dbReference type="AlphaFoldDB" id="A0A8J5R3I2"/>
<name>A0A8J5R3I2_ZIZPA</name>
<dbReference type="PROSITE" id="PS51375">
    <property type="entry name" value="PPR"/>
    <property type="match status" value="1"/>
</dbReference>
<evidence type="ECO:0000313" key="4">
    <source>
        <dbReference type="EMBL" id="KAG8045041.1"/>
    </source>
</evidence>
<reference evidence="4" key="1">
    <citation type="journal article" date="2021" name="bioRxiv">
        <title>Whole Genome Assembly and Annotation of Northern Wild Rice, Zizania palustris L., Supports a Whole Genome Duplication in the Zizania Genus.</title>
        <authorList>
            <person name="Haas M."/>
            <person name="Kono T."/>
            <person name="Macchietto M."/>
            <person name="Millas R."/>
            <person name="McGilp L."/>
            <person name="Shao M."/>
            <person name="Duquette J."/>
            <person name="Hirsch C.N."/>
            <person name="Kimball J."/>
        </authorList>
    </citation>
    <scope>NUCLEOTIDE SEQUENCE</scope>
    <source>
        <tissue evidence="4">Fresh leaf tissue</tissue>
    </source>
</reference>
<proteinExistence type="inferred from homology"/>
<dbReference type="OrthoDB" id="185373at2759"/>
<dbReference type="Proteomes" id="UP000729402">
    <property type="component" value="Unassembled WGS sequence"/>
</dbReference>
<evidence type="ECO:0000256" key="3">
    <source>
        <dbReference type="PROSITE-ProRule" id="PRU00708"/>
    </source>
</evidence>
<comment type="similarity">
    <text evidence="1">Belongs to the PPR family. P subfamily.</text>
</comment>
<reference evidence="4" key="2">
    <citation type="submission" date="2021-02" db="EMBL/GenBank/DDBJ databases">
        <authorList>
            <person name="Kimball J.A."/>
            <person name="Haas M.W."/>
            <person name="Macchietto M."/>
            <person name="Kono T."/>
            <person name="Duquette J."/>
            <person name="Shao M."/>
        </authorList>
    </citation>
    <scope>NUCLEOTIDE SEQUENCE</scope>
    <source>
        <tissue evidence="4">Fresh leaf tissue</tissue>
    </source>
</reference>
<protein>
    <recommendedName>
        <fullName evidence="6">Pentatricopeptide repeat-containing protein</fullName>
    </recommendedName>
</protein>
<organism evidence="4 5">
    <name type="scientific">Zizania palustris</name>
    <name type="common">Northern wild rice</name>
    <dbReference type="NCBI Taxonomy" id="103762"/>
    <lineage>
        <taxon>Eukaryota</taxon>
        <taxon>Viridiplantae</taxon>
        <taxon>Streptophyta</taxon>
        <taxon>Embryophyta</taxon>
        <taxon>Tracheophyta</taxon>
        <taxon>Spermatophyta</taxon>
        <taxon>Magnoliopsida</taxon>
        <taxon>Liliopsida</taxon>
        <taxon>Poales</taxon>
        <taxon>Poaceae</taxon>
        <taxon>BOP clade</taxon>
        <taxon>Oryzoideae</taxon>
        <taxon>Oryzeae</taxon>
        <taxon>Zizaniinae</taxon>
        <taxon>Zizania</taxon>
    </lineage>
</organism>